<sequence length="219" mass="23729">MKQTTAFPLLMAALASAVPDVIVKDLPNTCQTFPGAHQVGQNGCEANFEIYASSTGNAAVDGKHATHAPVPADLPAWGRIAIVSDQTVAWPQFKYTELAVSGIQGLATYAQDPATTSSFSWEPIKLDADIDNQELLYRYTVAGYPLAPFALYDAETGEDQIPGVFLGVNGQVTWAYSVEKDSHGRDQWAVRLLANETAPLRGDEFEGFLRVGNMFENTE</sequence>
<comment type="caution">
    <text evidence="2">The sequence shown here is derived from an EMBL/GenBank/DDBJ whole genome shotgun (WGS) entry which is preliminary data.</text>
</comment>
<organism evidence="2 3">
    <name type="scientific">Diaporthe vaccinii</name>
    <dbReference type="NCBI Taxonomy" id="105482"/>
    <lineage>
        <taxon>Eukaryota</taxon>
        <taxon>Fungi</taxon>
        <taxon>Dikarya</taxon>
        <taxon>Ascomycota</taxon>
        <taxon>Pezizomycotina</taxon>
        <taxon>Sordariomycetes</taxon>
        <taxon>Sordariomycetidae</taxon>
        <taxon>Diaporthales</taxon>
        <taxon>Diaporthaceae</taxon>
        <taxon>Diaporthe</taxon>
        <taxon>Diaporthe eres species complex</taxon>
    </lineage>
</organism>
<accession>A0ABR4EVF7</accession>
<protein>
    <submittedName>
        <fullName evidence="2">Uncharacterized protein</fullName>
    </submittedName>
</protein>
<feature type="signal peptide" evidence="1">
    <location>
        <begin position="1"/>
        <end position="17"/>
    </location>
</feature>
<keyword evidence="3" id="KW-1185">Reference proteome</keyword>
<dbReference type="Proteomes" id="UP001600888">
    <property type="component" value="Unassembled WGS sequence"/>
</dbReference>
<name>A0ABR4EVF7_9PEZI</name>
<evidence type="ECO:0000256" key="1">
    <source>
        <dbReference type="SAM" id="SignalP"/>
    </source>
</evidence>
<dbReference type="EMBL" id="JBAWTH010000024">
    <property type="protein sequence ID" value="KAL2286428.1"/>
    <property type="molecule type" value="Genomic_DNA"/>
</dbReference>
<gene>
    <name evidence="2" type="ORF">FJTKL_06808</name>
</gene>
<evidence type="ECO:0000313" key="3">
    <source>
        <dbReference type="Proteomes" id="UP001600888"/>
    </source>
</evidence>
<evidence type="ECO:0000313" key="2">
    <source>
        <dbReference type="EMBL" id="KAL2286428.1"/>
    </source>
</evidence>
<proteinExistence type="predicted"/>
<reference evidence="2 3" key="1">
    <citation type="submission" date="2024-03" db="EMBL/GenBank/DDBJ databases">
        <title>A high-quality draft genome sequence of Diaporthe vaccinii, a causative agent of upright dieback and viscid rot disease in cranberry plants.</title>
        <authorList>
            <person name="Sarrasin M."/>
            <person name="Lang B.F."/>
            <person name="Burger G."/>
        </authorList>
    </citation>
    <scope>NUCLEOTIDE SEQUENCE [LARGE SCALE GENOMIC DNA]</scope>
    <source>
        <strain evidence="2 3">IS7</strain>
    </source>
</reference>
<feature type="chain" id="PRO_5045791755" evidence="1">
    <location>
        <begin position="18"/>
        <end position="219"/>
    </location>
</feature>
<keyword evidence="1" id="KW-0732">Signal</keyword>